<name>K1SEF9_9ZZZZ</name>
<sequence>SCNSYTGLTAVTGAKMAVIAAGCGAVSILFCHSTKVSFNFVY</sequence>
<gene>
    <name evidence="1" type="ORF">LEA_13523</name>
</gene>
<comment type="caution">
    <text evidence="1">The sequence shown here is derived from an EMBL/GenBank/DDBJ whole genome shotgun (WGS) entry which is preliminary data.</text>
</comment>
<reference evidence="1" key="1">
    <citation type="journal article" date="2013" name="Environ. Microbiol.">
        <title>Microbiota from the distal guts of lean and obese adolescents exhibit partial functional redundancy besides clear differences in community structure.</title>
        <authorList>
            <person name="Ferrer M."/>
            <person name="Ruiz A."/>
            <person name="Lanza F."/>
            <person name="Haange S.B."/>
            <person name="Oberbach A."/>
            <person name="Till H."/>
            <person name="Bargiela R."/>
            <person name="Campoy C."/>
            <person name="Segura M.T."/>
            <person name="Richter M."/>
            <person name="von Bergen M."/>
            <person name="Seifert J."/>
            <person name="Suarez A."/>
        </authorList>
    </citation>
    <scope>NUCLEOTIDE SEQUENCE</scope>
</reference>
<feature type="non-terminal residue" evidence="1">
    <location>
        <position position="1"/>
    </location>
</feature>
<dbReference type="AlphaFoldDB" id="K1SEF9"/>
<dbReference type="EMBL" id="AJWY01009174">
    <property type="protein sequence ID" value="EKC59132.1"/>
    <property type="molecule type" value="Genomic_DNA"/>
</dbReference>
<accession>K1SEF9</accession>
<protein>
    <submittedName>
        <fullName evidence="1">Uncharacterized protein</fullName>
    </submittedName>
</protein>
<proteinExistence type="predicted"/>
<evidence type="ECO:0000313" key="1">
    <source>
        <dbReference type="EMBL" id="EKC59132.1"/>
    </source>
</evidence>
<organism evidence="1">
    <name type="scientific">human gut metagenome</name>
    <dbReference type="NCBI Taxonomy" id="408170"/>
    <lineage>
        <taxon>unclassified sequences</taxon>
        <taxon>metagenomes</taxon>
        <taxon>organismal metagenomes</taxon>
    </lineage>
</organism>